<proteinExistence type="predicted"/>
<evidence type="ECO:0000313" key="1">
    <source>
        <dbReference type="EMBL" id="MCB6828724.1"/>
    </source>
</evidence>
<evidence type="ECO:0000313" key="2">
    <source>
        <dbReference type="Proteomes" id="UP001198190"/>
    </source>
</evidence>
<name>A0AAW4U2I0_9FIRM</name>
<gene>
    <name evidence="1" type="ORF">LIY65_08445</name>
</gene>
<accession>A0AAW4U2I0</accession>
<comment type="caution">
    <text evidence="1">The sequence shown here is derived from an EMBL/GenBank/DDBJ whole genome shotgun (WGS) entry which is preliminary data.</text>
</comment>
<reference evidence="1" key="1">
    <citation type="submission" date="2021-10" db="EMBL/GenBank/DDBJ databases">
        <title>Collection of gut derived symbiotic bacterial strains cultured from healthy donors.</title>
        <authorList>
            <person name="Lin H."/>
            <person name="Littmann E."/>
            <person name="Claire K."/>
            <person name="Pamer E."/>
        </authorList>
    </citation>
    <scope>NUCLEOTIDE SEQUENCE</scope>
    <source>
        <strain evidence="1">MSK.7.16</strain>
    </source>
</reference>
<organism evidence="1 2">
    <name type="scientific">Megamonas funiformis</name>
    <dbReference type="NCBI Taxonomy" id="437897"/>
    <lineage>
        <taxon>Bacteria</taxon>
        <taxon>Bacillati</taxon>
        <taxon>Bacillota</taxon>
        <taxon>Negativicutes</taxon>
        <taxon>Selenomonadales</taxon>
        <taxon>Selenomonadaceae</taxon>
        <taxon>Megamonas</taxon>
    </lineage>
</organism>
<dbReference type="AlphaFoldDB" id="A0AAW4U2I0"/>
<dbReference type="EMBL" id="JAJCGD010000023">
    <property type="protein sequence ID" value="MCB6828724.1"/>
    <property type="molecule type" value="Genomic_DNA"/>
</dbReference>
<dbReference type="RefSeq" id="WP_193525918.1">
    <property type="nucleotide sequence ID" value="NZ_CAUHOT010000014.1"/>
</dbReference>
<dbReference type="Proteomes" id="UP001198190">
    <property type="component" value="Unassembled WGS sequence"/>
</dbReference>
<sequence>MNIDNEYVQILKESEEYEKTRYKESRKEHEALLKRLADGLDKETISELQK</sequence>
<protein>
    <submittedName>
        <fullName evidence="1">Uncharacterized protein</fullName>
    </submittedName>
</protein>